<dbReference type="AlphaFoldDB" id="X1J5E3"/>
<protein>
    <submittedName>
        <fullName evidence="1">Uncharacterized protein</fullName>
    </submittedName>
</protein>
<organism evidence="1">
    <name type="scientific">marine sediment metagenome</name>
    <dbReference type="NCBI Taxonomy" id="412755"/>
    <lineage>
        <taxon>unclassified sequences</taxon>
        <taxon>metagenomes</taxon>
        <taxon>ecological metagenomes</taxon>
    </lineage>
</organism>
<comment type="caution">
    <text evidence="1">The sequence shown here is derived from an EMBL/GenBank/DDBJ whole genome shotgun (WGS) entry which is preliminary data.</text>
</comment>
<proteinExistence type="predicted"/>
<name>X1J5E3_9ZZZZ</name>
<evidence type="ECO:0000313" key="1">
    <source>
        <dbReference type="EMBL" id="GAH89217.1"/>
    </source>
</evidence>
<accession>X1J5E3</accession>
<reference evidence="1" key="1">
    <citation type="journal article" date="2014" name="Front. Microbiol.">
        <title>High frequency of phylogenetically diverse reductive dehalogenase-homologous genes in deep subseafloor sedimentary metagenomes.</title>
        <authorList>
            <person name="Kawai M."/>
            <person name="Futagami T."/>
            <person name="Toyoda A."/>
            <person name="Takaki Y."/>
            <person name="Nishi S."/>
            <person name="Hori S."/>
            <person name="Arai W."/>
            <person name="Tsubouchi T."/>
            <person name="Morono Y."/>
            <person name="Uchiyama I."/>
            <person name="Ito T."/>
            <person name="Fujiyama A."/>
            <person name="Inagaki F."/>
            <person name="Takami H."/>
        </authorList>
    </citation>
    <scope>NUCLEOTIDE SEQUENCE</scope>
    <source>
        <strain evidence="1">Expedition CK06-06</strain>
    </source>
</reference>
<sequence>MAEEYATKKVEVAGQILCELIRKDIIPAELKRGMGASDFAEVYGLIYQGIWQAIDSAPKAKTK</sequence>
<dbReference type="EMBL" id="BARU01037637">
    <property type="protein sequence ID" value="GAH89217.1"/>
    <property type="molecule type" value="Genomic_DNA"/>
</dbReference>
<gene>
    <name evidence="1" type="ORF">S03H2_58601</name>
</gene>